<feature type="domain" description="MULE transposase" evidence="2">
    <location>
        <begin position="161"/>
        <end position="223"/>
    </location>
</feature>
<dbReference type="RefSeq" id="XP_018473887.2">
    <property type="nucleotide sequence ID" value="XM_018618385.2"/>
</dbReference>
<dbReference type="GeneID" id="108845122"/>
<dbReference type="GO" id="GO:0008270">
    <property type="term" value="F:zinc ion binding"/>
    <property type="evidence" value="ECO:0007669"/>
    <property type="project" value="InterPro"/>
</dbReference>
<dbReference type="KEGG" id="rsz:108845122"/>
<dbReference type="PANTHER" id="PTHR31973:SF187">
    <property type="entry name" value="MUTATOR TRANSPOSASE MUDRA PROTEIN"/>
    <property type="match status" value="1"/>
</dbReference>
<dbReference type="InterPro" id="IPR007527">
    <property type="entry name" value="Znf_SWIM"/>
</dbReference>
<dbReference type="Pfam" id="PF04434">
    <property type="entry name" value="SWIM"/>
    <property type="match status" value="1"/>
</dbReference>
<sequence length="499" mass="57403">MKQKFSFKLYKVTKTLVVAKCCVAECGWKFRASVKHGTNTFWVTKYLKTHTCLVSDRVALRKHSTPKYVGKLFINRIGIIDGLNPKHIKDAMKNMFGMTLDCTNSYRALLYVQELVRGTAEDGYEWLPSYMEQIKLANPGSITSIELDDKDRFKYPFLASGASIIDGEDDESWEWFFTKLSSCISNQHALVIVSNWNAAIKNACDKVFPWAIRGTCYYHLQQNIVQRYKGKYLLYLVKAAYVHTVYDFDRYMEEIRSANPALATYLEKADVRLWSRVHCHGDMYNLKTSNIAESINSALKPARGFPIYFLLEFIREKVGRWYWKRREDALTLTCEHSQGVERLLAIRSEIADTMSVQPIDGWKFFVTGGRRNCIVDLEHIKCECGVFGIEKICCSHAIAAGTFAKVHIASLVSPLYSRENLHAGYSHNIYPCAGEVEIRKCLPPDVKHGPGRQKKSRWQSWLELSRFRGHKPQKLHKDYSFSNCKQPGHTRPNCNQPVQ</sequence>
<protein>
    <submittedName>
        <fullName evidence="4">Uncharacterized protein LOC108845122</fullName>
    </submittedName>
</protein>
<dbReference type="OrthoDB" id="1112152at2759"/>
<dbReference type="Pfam" id="PF10551">
    <property type="entry name" value="MULE"/>
    <property type="match status" value="1"/>
</dbReference>
<dbReference type="InterPro" id="IPR018289">
    <property type="entry name" value="MULE_transposase_dom"/>
</dbReference>
<dbReference type="Proteomes" id="UP000504610">
    <property type="component" value="Chromosome 3"/>
</dbReference>
<gene>
    <name evidence="4" type="primary">LOC108845122</name>
</gene>
<name>A0A6J0MN06_RAPSA</name>
<accession>A0A6J0MN06</accession>
<feature type="domain" description="SWIM-type" evidence="1">
    <location>
        <begin position="375"/>
        <end position="400"/>
    </location>
</feature>
<evidence type="ECO:0000259" key="1">
    <source>
        <dbReference type="Pfam" id="PF04434"/>
    </source>
</evidence>
<reference evidence="4" key="2">
    <citation type="submission" date="2025-08" db="UniProtKB">
        <authorList>
            <consortium name="RefSeq"/>
        </authorList>
    </citation>
    <scope>IDENTIFICATION</scope>
    <source>
        <tissue evidence="4">Leaf</tissue>
    </source>
</reference>
<evidence type="ECO:0000313" key="4">
    <source>
        <dbReference type="RefSeq" id="XP_018473887.2"/>
    </source>
</evidence>
<evidence type="ECO:0000259" key="2">
    <source>
        <dbReference type="Pfam" id="PF10551"/>
    </source>
</evidence>
<evidence type="ECO:0000313" key="3">
    <source>
        <dbReference type="Proteomes" id="UP000504610"/>
    </source>
</evidence>
<dbReference type="AlphaFoldDB" id="A0A6J0MN06"/>
<dbReference type="PANTHER" id="PTHR31973">
    <property type="entry name" value="POLYPROTEIN, PUTATIVE-RELATED"/>
    <property type="match status" value="1"/>
</dbReference>
<proteinExistence type="predicted"/>
<keyword evidence="3" id="KW-1185">Reference proteome</keyword>
<organism evidence="3 4">
    <name type="scientific">Raphanus sativus</name>
    <name type="common">Radish</name>
    <name type="synonym">Raphanus raphanistrum var. sativus</name>
    <dbReference type="NCBI Taxonomy" id="3726"/>
    <lineage>
        <taxon>Eukaryota</taxon>
        <taxon>Viridiplantae</taxon>
        <taxon>Streptophyta</taxon>
        <taxon>Embryophyta</taxon>
        <taxon>Tracheophyta</taxon>
        <taxon>Spermatophyta</taxon>
        <taxon>Magnoliopsida</taxon>
        <taxon>eudicotyledons</taxon>
        <taxon>Gunneridae</taxon>
        <taxon>Pentapetalae</taxon>
        <taxon>rosids</taxon>
        <taxon>malvids</taxon>
        <taxon>Brassicales</taxon>
        <taxon>Brassicaceae</taxon>
        <taxon>Brassiceae</taxon>
        <taxon>Raphanus</taxon>
    </lineage>
</organism>
<reference evidence="3" key="1">
    <citation type="journal article" date="2019" name="Database">
        <title>The radish genome database (RadishGD): an integrated information resource for radish genomics.</title>
        <authorList>
            <person name="Yu H.J."/>
            <person name="Baek S."/>
            <person name="Lee Y.J."/>
            <person name="Cho A."/>
            <person name="Mun J.H."/>
        </authorList>
    </citation>
    <scope>NUCLEOTIDE SEQUENCE [LARGE SCALE GENOMIC DNA]</scope>
    <source>
        <strain evidence="3">cv. WK10039</strain>
    </source>
</reference>